<comment type="caution">
    <text evidence="2">The sequence shown here is derived from an EMBL/GenBank/DDBJ whole genome shotgun (WGS) entry which is preliminary data.</text>
</comment>
<protein>
    <submittedName>
        <fullName evidence="2">Transposase, IS204/IS1001/IS1096/IS1165</fullName>
    </submittedName>
</protein>
<dbReference type="PANTHER" id="PTHR33498">
    <property type="entry name" value="TRANSPOSASE FOR INSERTION SEQUENCE ELEMENT IS1557"/>
    <property type="match status" value="1"/>
</dbReference>
<feature type="domain" description="Transposase IS204/IS1001/IS1096/IS1165 DDE" evidence="1">
    <location>
        <begin position="6"/>
        <end position="176"/>
    </location>
</feature>
<accession>T1A049</accession>
<dbReference type="Pfam" id="PF01610">
    <property type="entry name" value="DDE_Tnp_ISL3"/>
    <property type="match status" value="1"/>
</dbReference>
<reference evidence="2" key="1">
    <citation type="submission" date="2013-08" db="EMBL/GenBank/DDBJ databases">
        <authorList>
            <person name="Mendez C."/>
            <person name="Richter M."/>
            <person name="Ferrer M."/>
            <person name="Sanchez J."/>
        </authorList>
    </citation>
    <scope>NUCLEOTIDE SEQUENCE</scope>
</reference>
<proteinExistence type="predicted"/>
<dbReference type="EMBL" id="AUZY01007326">
    <property type="protein sequence ID" value="EQD50262.1"/>
    <property type="molecule type" value="Genomic_DNA"/>
</dbReference>
<evidence type="ECO:0000259" key="1">
    <source>
        <dbReference type="Pfam" id="PF01610"/>
    </source>
</evidence>
<dbReference type="PANTHER" id="PTHR33498:SF1">
    <property type="entry name" value="TRANSPOSASE FOR INSERTION SEQUENCE ELEMENT IS1557"/>
    <property type="match status" value="1"/>
</dbReference>
<organism evidence="2">
    <name type="scientific">mine drainage metagenome</name>
    <dbReference type="NCBI Taxonomy" id="410659"/>
    <lineage>
        <taxon>unclassified sequences</taxon>
        <taxon>metagenomes</taxon>
        <taxon>ecological metagenomes</taxon>
    </lineage>
</organism>
<evidence type="ECO:0000313" key="2">
    <source>
        <dbReference type="EMBL" id="EQD50262.1"/>
    </source>
</evidence>
<reference evidence="2" key="2">
    <citation type="journal article" date="2014" name="ISME J.">
        <title>Microbial stratification in low pH oxic and suboxic macroscopic growths along an acid mine drainage.</title>
        <authorList>
            <person name="Mendez-Garcia C."/>
            <person name="Mesa V."/>
            <person name="Sprenger R.R."/>
            <person name="Richter M."/>
            <person name="Diez M.S."/>
            <person name="Solano J."/>
            <person name="Bargiela R."/>
            <person name="Golyshina O.V."/>
            <person name="Manteca A."/>
            <person name="Ramos J.L."/>
            <person name="Gallego J.R."/>
            <person name="Llorente I."/>
            <person name="Martins Dos Santos V.A."/>
            <person name="Jensen O.N."/>
            <person name="Pelaez A.I."/>
            <person name="Sanchez J."/>
            <person name="Ferrer M."/>
        </authorList>
    </citation>
    <scope>NUCLEOTIDE SEQUENCE</scope>
</reference>
<dbReference type="InterPro" id="IPR002560">
    <property type="entry name" value="Transposase_DDE"/>
</dbReference>
<name>T1A049_9ZZZZ</name>
<dbReference type="InterPro" id="IPR047951">
    <property type="entry name" value="Transpos_ISL3"/>
</dbReference>
<gene>
    <name evidence="2" type="ORF">B1B_11299</name>
</gene>
<sequence length="177" mass="20836">RGLRSLGADEISYCKGRKFATIIYDLERARVVWVGAGKGRETIDRFFAEALSEHQRRQVRWASCDMSRAYTEAIKHHCPSATLVIDHFHVTKALNDAVDEVRKEEWRALAGEQRKAIKGLRWLLYRHPATRTKGQTRTLNRLRHSNRRIHRAWVLKDQFALFWGYRYRAAAEKFLRS</sequence>
<feature type="non-terminal residue" evidence="2">
    <location>
        <position position="1"/>
    </location>
</feature>
<dbReference type="AlphaFoldDB" id="T1A049"/>